<proteinExistence type="predicted"/>
<dbReference type="PANTHER" id="PTHR36444:SF2">
    <property type="entry name" value="TRANSCRIPTIONAL REGULATOR PROTEIN YOBU-RELATED"/>
    <property type="match status" value="1"/>
</dbReference>
<dbReference type="Pfam" id="PF14526">
    <property type="entry name" value="Cass2"/>
    <property type="match status" value="1"/>
</dbReference>
<dbReference type="SUPFAM" id="SSF55136">
    <property type="entry name" value="Probable bacterial effector-binding domain"/>
    <property type="match status" value="1"/>
</dbReference>
<comment type="caution">
    <text evidence="2">The sequence shown here is derived from an EMBL/GenBank/DDBJ whole genome shotgun (WGS) entry which is preliminary data.</text>
</comment>
<reference evidence="2" key="1">
    <citation type="journal article" date="2015" name="Nature">
        <title>Complex archaea that bridge the gap between prokaryotes and eukaryotes.</title>
        <authorList>
            <person name="Spang A."/>
            <person name="Saw J.H."/>
            <person name="Jorgensen S.L."/>
            <person name="Zaremba-Niedzwiedzka K."/>
            <person name="Martijn J."/>
            <person name="Lind A.E."/>
            <person name="van Eijk R."/>
            <person name="Schleper C."/>
            <person name="Guy L."/>
            <person name="Ettema T.J."/>
        </authorList>
    </citation>
    <scope>NUCLEOTIDE SEQUENCE</scope>
</reference>
<accession>A0A0F9I0P4</accession>
<gene>
    <name evidence="2" type="ORF">LCGC14_1639260</name>
</gene>
<feature type="domain" description="Integron-associated effector binding protein" evidence="1">
    <location>
        <begin position="8"/>
        <end position="101"/>
    </location>
</feature>
<dbReference type="InterPro" id="IPR029441">
    <property type="entry name" value="Cass2"/>
</dbReference>
<dbReference type="InterPro" id="IPR053182">
    <property type="entry name" value="YobU-like_regulator"/>
</dbReference>
<dbReference type="Gene3D" id="3.20.80.10">
    <property type="entry name" value="Regulatory factor, effector binding domain"/>
    <property type="match status" value="1"/>
</dbReference>
<evidence type="ECO:0000259" key="1">
    <source>
        <dbReference type="Pfam" id="PF14526"/>
    </source>
</evidence>
<evidence type="ECO:0000313" key="2">
    <source>
        <dbReference type="EMBL" id="KKM21057.1"/>
    </source>
</evidence>
<organism evidence="2">
    <name type="scientific">marine sediment metagenome</name>
    <dbReference type="NCBI Taxonomy" id="412755"/>
    <lineage>
        <taxon>unclassified sequences</taxon>
        <taxon>metagenomes</taxon>
        <taxon>ecological metagenomes</taxon>
    </lineage>
</organism>
<dbReference type="AlphaFoldDB" id="A0A0F9I0P4"/>
<dbReference type="EMBL" id="LAZR01013637">
    <property type="protein sequence ID" value="KKM21057.1"/>
    <property type="molecule type" value="Genomic_DNA"/>
</dbReference>
<name>A0A0F9I0P4_9ZZZZ</name>
<protein>
    <recommendedName>
        <fullName evidence="1">Integron-associated effector binding protein domain-containing protein</fullName>
    </recommendedName>
</protein>
<dbReference type="PANTHER" id="PTHR36444">
    <property type="entry name" value="TRANSCRIPTIONAL REGULATOR PROTEIN YOBU-RELATED"/>
    <property type="match status" value="1"/>
</dbReference>
<dbReference type="InterPro" id="IPR011256">
    <property type="entry name" value="Reg_factor_effector_dom_sf"/>
</dbReference>
<sequence length="104" mass="12444">MHTKELYEKGENRLIICNEVSQVEELPKGMITETIPKQKYAVFTHIGSLLNIAETHRYINNEWFSSNPKYERVPFNIEFEWYDQRFSLVSEDSELDLYIPIQEK</sequence>